<reference evidence="2 3" key="1">
    <citation type="submission" date="2020-03" db="EMBL/GenBank/DDBJ databases">
        <title>Sequencing the genomes of 1000 actinobacteria strains.</title>
        <authorList>
            <person name="Klenk H.-P."/>
        </authorList>
    </citation>
    <scope>NUCLEOTIDE SEQUENCE [LARGE SCALE GENOMIC DNA]</scope>
    <source>
        <strain evidence="2 3">DSM 45490</strain>
    </source>
</reference>
<protein>
    <submittedName>
        <fullName evidence="2">Uncharacterized protein</fullName>
    </submittedName>
</protein>
<keyword evidence="1" id="KW-0472">Membrane</keyword>
<evidence type="ECO:0000313" key="3">
    <source>
        <dbReference type="Proteomes" id="UP000555407"/>
    </source>
</evidence>
<sequence length="306" mass="31986">MNTSPTSPSPEPTDSTAELKSAAKWLVAASGSIAALLVAGVQLKDARLVGGPVAVAALACAGLAIGAVGVILWTAIAVLAAPRHSLARLAELDHEDGGAFPGPRLDEPRTPLIQHIIVERRLELLGPDRDAIDQLATDRSASYRAMFGGQKVRIGGRDYDPAQSGDLTALQSQSFDIELRIERVLDAAEHWEVRRRFSRLTTVGAVAATAFAVGILGFVWITSTPRPSASVTQPVPVRVAAPTAPGELRSLGLRLECAGQTLRGFAVGGTLAMPVVVVEGTATCPPQRIGPSKDLVVVPVPTTSPR</sequence>
<feature type="transmembrane region" description="Helical" evidence="1">
    <location>
        <begin position="200"/>
        <end position="221"/>
    </location>
</feature>
<feature type="transmembrane region" description="Helical" evidence="1">
    <location>
        <begin position="25"/>
        <end position="43"/>
    </location>
</feature>
<keyword evidence="3" id="KW-1185">Reference proteome</keyword>
<accession>A0A7X5V8X1</accession>
<proteinExistence type="predicted"/>
<gene>
    <name evidence="2" type="ORF">BJY22_002547</name>
</gene>
<organism evidence="2 3">
    <name type="scientific">Kribbella shirazensis</name>
    <dbReference type="NCBI Taxonomy" id="1105143"/>
    <lineage>
        <taxon>Bacteria</taxon>
        <taxon>Bacillati</taxon>
        <taxon>Actinomycetota</taxon>
        <taxon>Actinomycetes</taxon>
        <taxon>Propionibacteriales</taxon>
        <taxon>Kribbellaceae</taxon>
        <taxon>Kribbella</taxon>
    </lineage>
</organism>
<comment type="caution">
    <text evidence="2">The sequence shown here is derived from an EMBL/GenBank/DDBJ whole genome shotgun (WGS) entry which is preliminary data.</text>
</comment>
<feature type="transmembrane region" description="Helical" evidence="1">
    <location>
        <begin position="55"/>
        <end position="81"/>
    </location>
</feature>
<dbReference type="EMBL" id="JAASRO010000001">
    <property type="protein sequence ID" value="NIK56830.1"/>
    <property type="molecule type" value="Genomic_DNA"/>
</dbReference>
<evidence type="ECO:0000313" key="2">
    <source>
        <dbReference type="EMBL" id="NIK56830.1"/>
    </source>
</evidence>
<keyword evidence="1" id="KW-0812">Transmembrane</keyword>
<keyword evidence="1" id="KW-1133">Transmembrane helix</keyword>
<dbReference type="AlphaFoldDB" id="A0A7X5V8X1"/>
<name>A0A7X5V8X1_9ACTN</name>
<dbReference type="Proteomes" id="UP000555407">
    <property type="component" value="Unassembled WGS sequence"/>
</dbReference>
<evidence type="ECO:0000256" key="1">
    <source>
        <dbReference type="SAM" id="Phobius"/>
    </source>
</evidence>